<dbReference type="AlphaFoldDB" id="A0AAD8LJ44"/>
<evidence type="ECO:0000313" key="3">
    <source>
        <dbReference type="Proteomes" id="UP001230268"/>
    </source>
</evidence>
<comment type="caution">
    <text evidence="2">The sequence shown here is derived from an EMBL/GenBank/DDBJ whole genome shotgun (WGS) entry which is preliminary data.</text>
</comment>
<keyword evidence="3" id="KW-1185">Reference proteome</keyword>
<evidence type="ECO:0000256" key="1">
    <source>
        <dbReference type="SAM" id="Phobius"/>
    </source>
</evidence>
<proteinExistence type="predicted"/>
<gene>
    <name evidence="2" type="ORF">BgAZ_200500</name>
</gene>
<organism evidence="2 3">
    <name type="scientific">Babesia gibsoni</name>
    <dbReference type="NCBI Taxonomy" id="33632"/>
    <lineage>
        <taxon>Eukaryota</taxon>
        <taxon>Sar</taxon>
        <taxon>Alveolata</taxon>
        <taxon>Apicomplexa</taxon>
        <taxon>Aconoidasida</taxon>
        <taxon>Piroplasmida</taxon>
        <taxon>Babesiidae</taxon>
        <taxon>Babesia</taxon>
    </lineage>
</organism>
<dbReference type="EMBL" id="JAVEPI010000002">
    <property type="protein sequence ID" value="KAK1443174.1"/>
    <property type="molecule type" value="Genomic_DNA"/>
</dbReference>
<evidence type="ECO:0000313" key="2">
    <source>
        <dbReference type="EMBL" id="KAK1443174.1"/>
    </source>
</evidence>
<sequence>MTSSSELIAWLLYSLALTLVSGPVWLVVKAALLLVTLLNILIGLFFVSYLRLRVNLHGVLCWDGNRIMLTHSRGSLAALLGMQLVNAYGGLDGALGIVAKLIYSPQKASSRPLMASILQNSCIMPFHRLGCQMPFISRANSFSDAFPGNAIDLRIRKSKSVTFNENVEVHLISSTYLQNQRSKYFGRRGSLEPNVSAIPTTSFAEPFLQS</sequence>
<name>A0AAD8LJ44_BABGI</name>
<reference evidence="2" key="1">
    <citation type="submission" date="2023-08" db="EMBL/GenBank/DDBJ databases">
        <title>Draft sequence of the Babesia gibsoni genome.</title>
        <authorList>
            <person name="Yamagishi J.Y."/>
            <person name="Xuan X.X."/>
        </authorList>
    </citation>
    <scope>NUCLEOTIDE SEQUENCE</scope>
    <source>
        <strain evidence="2">Azabu</strain>
    </source>
</reference>
<feature type="transmembrane region" description="Helical" evidence="1">
    <location>
        <begin position="7"/>
        <end position="26"/>
    </location>
</feature>
<protein>
    <submittedName>
        <fullName evidence="2">Uncharacterized protein</fullName>
    </submittedName>
</protein>
<accession>A0AAD8LJ44</accession>
<keyword evidence="1" id="KW-0812">Transmembrane</keyword>
<dbReference type="Proteomes" id="UP001230268">
    <property type="component" value="Unassembled WGS sequence"/>
</dbReference>
<feature type="transmembrane region" description="Helical" evidence="1">
    <location>
        <begin position="32"/>
        <end position="50"/>
    </location>
</feature>
<keyword evidence="1" id="KW-1133">Transmembrane helix</keyword>
<keyword evidence="1" id="KW-0472">Membrane</keyword>